<evidence type="ECO:0000313" key="8">
    <source>
        <dbReference type="EMBL" id="SDG07618.1"/>
    </source>
</evidence>
<dbReference type="InterPro" id="IPR001188">
    <property type="entry name" value="Sperm_putr-bd"/>
</dbReference>
<dbReference type="CDD" id="cd13590">
    <property type="entry name" value="PBP2_PotD_PotF_like"/>
    <property type="match status" value="1"/>
</dbReference>
<feature type="binding site" evidence="6">
    <location>
        <position position="42"/>
    </location>
    <ligand>
        <name>spermidine</name>
        <dbReference type="ChEBI" id="CHEBI:57834"/>
    </ligand>
</feature>
<dbReference type="PANTHER" id="PTHR30222:SF17">
    <property type="entry name" value="SPERMIDINE_PUTRESCINE-BINDING PERIPLASMIC PROTEIN"/>
    <property type="match status" value="1"/>
</dbReference>
<dbReference type="RefSeq" id="WP_092524721.1">
    <property type="nucleotide sequence ID" value="NZ_FNCI01000004.1"/>
</dbReference>
<dbReference type="GO" id="GO:0019808">
    <property type="term" value="F:polyamine binding"/>
    <property type="evidence" value="ECO:0007669"/>
    <property type="project" value="InterPro"/>
</dbReference>
<keyword evidence="2 5" id="KW-0813">Transport</keyword>
<feature type="signal peptide" evidence="7">
    <location>
        <begin position="1"/>
        <end position="30"/>
    </location>
</feature>
<dbReference type="InterPro" id="IPR006059">
    <property type="entry name" value="SBP"/>
</dbReference>
<dbReference type="GO" id="GO:0015846">
    <property type="term" value="P:polyamine transport"/>
    <property type="evidence" value="ECO:0007669"/>
    <property type="project" value="InterPro"/>
</dbReference>
<protein>
    <recommendedName>
        <fullName evidence="5">Putrescine-binding periplasmic protein</fullName>
    </recommendedName>
</protein>
<dbReference type="PRINTS" id="PR00909">
    <property type="entry name" value="SPERMDNBNDNG"/>
</dbReference>
<dbReference type="SUPFAM" id="SSF53850">
    <property type="entry name" value="Periplasmic binding protein-like II"/>
    <property type="match status" value="1"/>
</dbReference>
<dbReference type="GO" id="GO:0042597">
    <property type="term" value="C:periplasmic space"/>
    <property type="evidence" value="ECO:0007669"/>
    <property type="project" value="UniProtKB-SubCell"/>
</dbReference>
<feature type="binding site" evidence="6">
    <location>
        <position position="91"/>
    </location>
    <ligand>
        <name>spermidine</name>
        <dbReference type="ChEBI" id="CHEBI:57834"/>
    </ligand>
</feature>
<comment type="subcellular location">
    <subcellularLocation>
        <location evidence="1 5">Periplasm</location>
    </subcellularLocation>
</comment>
<evidence type="ECO:0000256" key="5">
    <source>
        <dbReference type="PIRNR" id="PIRNR019574"/>
    </source>
</evidence>
<keyword evidence="4 5" id="KW-0574">Periplasm</keyword>
<dbReference type="STRING" id="284577.SAMN05216571_104144"/>
<dbReference type="Proteomes" id="UP000198641">
    <property type="component" value="Unassembled WGS sequence"/>
</dbReference>
<dbReference type="EMBL" id="FNCI01000004">
    <property type="protein sequence ID" value="SDG07618.1"/>
    <property type="molecule type" value="Genomic_DNA"/>
</dbReference>
<proteinExistence type="inferred from homology"/>
<accession>A0A1G7RA25</accession>
<evidence type="ECO:0000256" key="7">
    <source>
        <dbReference type="SAM" id="SignalP"/>
    </source>
</evidence>
<evidence type="ECO:0000256" key="6">
    <source>
        <dbReference type="PIRSR" id="PIRSR019574-1"/>
    </source>
</evidence>
<comment type="similarity">
    <text evidence="5">Belongs to the bacterial solute-binding protein PotD/PotF family.</text>
</comment>
<evidence type="ECO:0000256" key="4">
    <source>
        <dbReference type="ARBA" id="ARBA00022764"/>
    </source>
</evidence>
<dbReference type="Pfam" id="PF13416">
    <property type="entry name" value="SBP_bac_8"/>
    <property type="match status" value="1"/>
</dbReference>
<dbReference type="PANTHER" id="PTHR30222">
    <property type="entry name" value="SPERMIDINE/PUTRESCINE-BINDING PERIPLASMIC PROTEIN"/>
    <property type="match status" value="1"/>
</dbReference>
<evidence type="ECO:0000256" key="3">
    <source>
        <dbReference type="ARBA" id="ARBA00022729"/>
    </source>
</evidence>
<evidence type="ECO:0000313" key="9">
    <source>
        <dbReference type="Proteomes" id="UP000198641"/>
    </source>
</evidence>
<dbReference type="Gene3D" id="3.40.190.10">
    <property type="entry name" value="Periplasmic binding protein-like II"/>
    <property type="match status" value="2"/>
</dbReference>
<keyword evidence="3 7" id="KW-0732">Signal</keyword>
<keyword evidence="9" id="KW-1185">Reference proteome</keyword>
<dbReference type="PIRSF" id="PIRSF019574">
    <property type="entry name" value="Periplasmic_polyamine_BP"/>
    <property type="match status" value="1"/>
</dbReference>
<gene>
    <name evidence="8" type="ORF">SAMN05216571_104144</name>
</gene>
<sequence length="361" mass="39822">MPHSFHRPFLRSALSALPLVGLMLAGGAQAADDKLYLFNWTEYMDPAIIDAFEERYDVEVVQNYFNSQPEMLAKLNAGGVSQYDVIVPSNYYVPRLIETGLVQPLDKSKLAHLGNVMDTFKDPGYDPGGDYSVPYQWGTTGIIYNTDTFPDAPKSWSLLFDANENPDYPFAVAGDGQVTMGGACAYLGHGYDCIGLDAWREAAKLLIEAKGRANFSGFTDGTPALQQLSRGVVHAAMSFNGDYLAFKDEDPEGFANTAFMIPDEGAEMWVDAMMIPAEAPNPDLAHAFIDFLLEAEVGAQLSNYNYYASPNAAAEPYLDEVLTQPPVQPSDEDMQRLRFIPSLSGDELQIFQQLWSEVQAR</sequence>
<feature type="chain" id="PRO_5011609009" description="Putrescine-binding periplasmic protein" evidence="7">
    <location>
        <begin position="31"/>
        <end position="361"/>
    </location>
</feature>
<dbReference type="AlphaFoldDB" id="A0A1G7RA25"/>
<organism evidence="8 9">
    <name type="scientific">Onishia taeanensis</name>
    <dbReference type="NCBI Taxonomy" id="284577"/>
    <lineage>
        <taxon>Bacteria</taxon>
        <taxon>Pseudomonadati</taxon>
        <taxon>Pseudomonadota</taxon>
        <taxon>Gammaproteobacteria</taxon>
        <taxon>Oceanospirillales</taxon>
        <taxon>Halomonadaceae</taxon>
        <taxon>Onishia</taxon>
    </lineage>
</organism>
<reference evidence="8 9" key="1">
    <citation type="submission" date="2016-10" db="EMBL/GenBank/DDBJ databases">
        <authorList>
            <person name="de Groot N.N."/>
        </authorList>
    </citation>
    <scope>NUCLEOTIDE SEQUENCE [LARGE SCALE GENOMIC DNA]</scope>
    <source>
        <strain evidence="8 9">BH539</strain>
    </source>
</reference>
<name>A0A1G7RA25_9GAMM</name>
<comment type="function">
    <text evidence="5">Required for the activity of the bacterial periplasmic transport system of putrescine.</text>
</comment>
<evidence type="ECO:0000256" key="2">
    <source>
        <dbReference type="ARBA" id="ARBA00022448"/>
    </source>
</evidence>
<dbReference type="OrthoDB" id="9769319at2"/>
<evidence type="ECO:0000256" key="1">
    <source>
        <dbReference type="ARBA" id="ARBA00004418"/>
    </source>
</evidence>